<dbReference type="GO" id="GO:0033017">
    <property type="term" value="C:sarcoplasmic reticulum membrane"/>
    <property type="evidence" value="ECO:0007669"/>
    <property type="project" value="TreeGrafter"/>
</dbReference>
<gene>
    <name evidence="2" type="ORF">TMI583_LOCUS46900</name>
</gene>
<dbReference type="GO" id="GO:0005219">
    <property type="term" value="F:ryanodine-sensitive calcium-release channel activity"/>
    <property type="evidence" value="ECO:0007669"/>
    <property type="project" value="TreeGrafter"/>
</dbReference>
<dbReference type="Pfam" id="PF21119">
    <property type="entry name" value="RYDR_Jsol"/>
    <property type="match status" value="1"/>
</dbReference>
<dbReference type="InterPro" id="IPR015925">
    <property type="entry name" value="Ryanodine_IP3_receptor"/>
</dbReference>
<dbReference type="GO" id="GO:0042383">
    <property type="term" value="C:sarcolemma"/>
    <property type="evidence" value="ECO:0007669"/>
    <property type="project" value="TreeGrafter"/>
</dbReference>
<accession>A0A8S2X456</accession>
<proteinExistence type="predicted"/>
<protein>
    <recommendedName>
        <fullName evidence="1">Ryanodine receptor junctional solenoid domain-containing protein</fullName>
    </recommendedName>
</protein>
<comment type="caution">
    <text evidence="2">The sequence shown here is derived from an EMBL/GenBank/DDBJ whole genome shotgun (WGS) entry which is preliminary data.</text>
</comment>
<dbReference type="GO" id="GO:0034704">
    <property type="term" value="C:calcium channel complex"/>
    <property type="evidence" value="ECO:0007669"/>
    <property type="project" value="TreeGrafter"/>
</dbReference>
<dbReference type="Proteomes" id="UP000682733">
    <property type="component" value="Unassembled WGS sequence"/>
</dbReference>
<evidence type="ECO:0000313" key="2">
    <source>
        <dbReference type="EMBL" id="CAF4475525.1"/>
    </source>
</evidence>
<dbReference type="GO" id="GO:0006941">
    <property type="term" value="P:striated muscle contraction"/>
    <property type="evidence" value="ECO:0007669"/>
    <property type="project" value="TreeGrafter"/>
</dbReference>
<sequence>MFSILPSIKSERERKLLVPPPFNVASLKEYVMSSITDAIEKSARHLRDPVGGSYSNCPLLQLVDALLVMGLLGANDIQQLLILIDPIAFETNYDKKELSNIEEGLLQMKLDEPVKLQMCFVLHHLCDFQLQYRIEAIVAFSEEFVARVQVVCI</sequence>
<evidence type="ECO:0000313" key="3">
    <source>
        <dbReference type="Proteomes" id="UP000682733"/>
    </source>
</evidence>
<organism evidence="2 3">
    <name type="scientific">Didymodactylos carnosus</name>
    <dbReference type="NCBI Taxonomy" id="1234261"/>
    <lineage>
        <taxon>Eukaryota</taxon>
        <taxon>Metazoa</taxon>
        <taxon>Spiralia</taxon>
        <taxon>Gnathifera</taxon>
        <taxon>Rotifera</taxon>
        <taxon>Eurotatoria</taxon>
        <taxon>Bdelloidea</taxon>
        <taxon>Philodinida</taxon>
        <taxon>Philodinidae</taxon>
        <taxon>Didymodactylos</taxon>
    </lineage>
</organism>
<dbReference type="AlphaFoldDB" id="A0A8S2X456"/>
<name>A0A8S2X456_9BILA</name>
<feature type="domain" description="Ryanodine receptor junctional solenoid" evidence="1">
    <location>
        <begin position="8"/>
        <end position="149"/>
    </location>
</feature>
<reference evidence="2" key="1">
    <citation type="submission" date="2021-02" db="EMBL/GenBank/DDBJ databases">
        <authorList>
            <person name="Nowell W R."/>
        </authorList>
    </citation>
    <scope>NUCLEOTIDE SEQUENCE</scope>
</reference>
<dbReference type="PANTHER" id="PTHR46399:SF8">
    <property type="entry name" value="B30.2_SPRY DOMAIN-CONTAINING PROTEIN"/>
    <property type="match status" value="1"/>
</dbReference>
<dbReference type="GO" id="GO:0030018">
    <property type="term" value="C:Z disc"/>
    <property type="evidence" value="ECO:0007669"/>
    <property type="project" value="TreeGrafter"/>
</dbReference>
<dbReference type="GO" id="GO:0014808">
    <property type="term" value="P:release of sequestered calcium ion into cytosol by sarcoplasmic reticulum"/>
    <property type="evidence" value="ECO:0007669"/>
    <property type="project" value="TreeGrafter"/>
</dbReference>
<evidence type="ECO:0000259" key="1">
    <source>
        <dbReference type="Pfam" id="PF21119"/>
    </source>
</evidence>
<dbReference type="InterPro" id="IPR048581">
    <property type="entry name" value="RYDR_Jsol"/>
</dbReference>
<dbReference type="PANTHER" id="PTHR46399">
    <property type="entry name" value="B30.2/SPRY DOMAIN-CONTAINING PROTEIN"/>
    <property type="match status" value="1"/>
</dbReference>
<dbReference type="EMBL" id="CAJOBA010088907">
    <property type="protein sequence ID" value="CAF4475525.1"/>
    <property type="molecule type" value="Genomic_DNA"/>
</dbReference>
<dbReference type="GO" id="GO:0005790">
    <property type="term" value="C:smooth endoplasmic reticulum"/>
    <property type="evidence" value="ECO:0007669"/>
    <property type="project" value="TreeGrafter"/>
</dbReference>